<dbReference type="PROSITE" id="PS50850">
    <property type="entry name" value="MFS"/>
    <property type="match status" value="1"/>
</dbReference>
<protein>
    <submittedName>
        <fullName evidence="9">Major facilitator superfamily transporter</fullName>
    </submittedName>
</protein>
<accession>A0A160T0S0</accession>
<dbReference type="KEGG" id="pbf:CFX0092_A0039"/>
<dbReference type="RefSeq" id="WP_197699821.1">
    <property type="nucleotide sequence ID" value="NZ_LN890655.1"/>
</dbReference>
<evidence type="ECO:0000256" key="2">
    <source>
        <dbReference type="ARBA" id="ARBA00022448"/>
    </source>
</evidence>
<proteinExistence type="predicted"/>
<evidence type="ECO:0000256" key="4">
    <source>
        <dbReference type="ARBA" id="ARBA00022692"/>
    </source>
</evidence>
<keyword evidence="6 7" id="KW-0472">Membrane</keyword>
<dbReference type="InterPro" id="IPR020846">
    <property type="entry name" value="MFS_dom"/>
</dbReference>
<keyword evidence="4 7" id="KW-0812">Transmembrane</keyword>
<evidence type="ECO:0000256" key="5">
    <source>
        <dbReference type="ARBA" id="ARBA00022989"/>
    </source>
</evidence>
<keyword evidence="2" id="KW-0813">Transport</keyword>
<name>A0A160T0S0_9CHLR</name>
<dbReference type="GO" id="GO:0005886">
    <property type="term" value="C:plasma membrane"/>
    <property type="evidence" value="ECO:0007669"/>
    <property type="project" value="UniProtKB-SubCell"/>
</dbReference>
<feature type="transmembrane region" description="Helical" evidence="7">
    <location>
        <begin position="77"/>
        <end position="96"/>
    </location>
</feature>
<dbReference type="Gene3D" id="1.20.1250.20">
    <property type="entry name" value="MFS general substrate transporter like domains"/>
    <property type="match status" value="1"/>
</dbReference>
<dbReference type="PANTHER" id="PTHR43266:SF2">
    <property type="entry name" value="MAJOR FACILITATOR SUPERFAMILY (MFS) PROFILE DOMAIN-CONTAINING PROTEIN"/>
    <property type="match status" value="1"/>
</dbReference>
<dbReference type="AlphaFoldDB" id="A0A160T0S0"/>
<reference evidence="9" key="1">
    <citation type="submission" date="2016-01" db="EMBL/GenBank/DDBJ databases">
        <authorList>
            <person name="Mcilroy J.S."/>
            <person name="Karst M S."/>
            <person name="Albertsen M."/>
        </authorList>
    </citation>
    <scope>NUCLEOTIDE SEQUENCE</scope>
    <source>
        <strain evidence="9">Cfx-K</strain>
    </source>
</reference>
<evidence type="ECO:0000313" key="10">
    <source>
        <dbReference type="Proteomes" id="UP000215027"/>
    </source>
</evidence>
<dbReference type="Proteomes" id="UP000215027">
    <property type="component" value="Chromosome I"/>
</dbReference>
<evidence type="ECO:0000256" key="1">
    <source>
        <dbReference type="ARBA" id="ARBA00004651"/>
    </source>
</evidence>
<dbReference type="EMBL" id="LN890655">
    <property type="protein sequence ID" value="CUS01920.1"/>
    <property type="molecule type" value="Genomic_DNA"/>
</dbReference>
<dbReference type="InterPro" id="IPR036259">
    <property type="entry name" value="MFS_trans_sf"/>
</dbReference>
<keyword evidence="10" id="KW-1185">Reference proteome</keyword>
<evidence type="ECO:0000256" key="7">
    <source>
        <dbReference type="SAM" id="Phobius"/>
    </source>
</evidence>
<feature type="transmembrane region" description="Helical" evidence="7">
    <location>
        <begin position="12"/>
        <end position="39"/>
    </location>
</feature>
<sequence length="455" mass="47424">MNENNRLSGMRGFTVIWFGQLVSMLGTGMTNFALSFYIFQKTGQATALTIAIFCFVAPSIILSPLAGALVDRSNRKLVIILTDLAAGFVTLAWLVILATSGDLELWQIYLGNIITGAFNSLQFPAFSAAVSLMIPKAQFSRAAGMLDFAGAASNILAPAFAGALLGPIGLVGIMLIDVVTFVVAIVGVAIVRMPQPEPEEIPAGGQRPSLWQDSLYGFRYIRQRPSLLGLQFAFTALNFISAFGAIIATPMILARTANNAGSLAVVESIAAFGGVAGGLLMSTWGGPKRKVKGVLLGMSAESILGPVVIGLSRAVPGWAIGSFLSQFFIPIINGSNQAIWQSKVPPAVQGRVFATRRMIAQISFPVAVLFAGPLADRVFEPVMNSGGVFAALFGPLVGTGAGAGMSLMVLFSGLLGIAVGLIGYSIPAVRNVETILPDFDATPVVPAATAAEAAP</sequence>
<dbReference type="Pfam" id="PF07690">
    <property type="entry name" value="MFS_1"/>
    <property type="match status" value="1"/>
</dbReference>
<comment type="subcellular location">
    <subcellularLocation>
        <location evidence="1">Cell membrane</location>
        <topology evidence="1">Multi-pass membrane protein</topology>
    </subcellularLocation>
</comment>
<feature type="transmembrane region" description="Helical" evidence="7">
    <location>
        <begin position="227"/>
        <end position="254"/>
    </location>
</feature>
<keyword evidence="3" id="KW-1003">Cell membrane</keyword>
<evidence type="ECO:0000256" key="6">
    <source>
        <dbReference type="ARBA" id="ARBA00023136"/>
    </source>
</evidence>
<feature type="transmembrane region" description="Helical" evidence="7">
    <location>
        <begin position="171"/>
        <end position="191"/>
    </location>
</feature>
<dbReference type="GO" id="GO:0022857">
    <property type="term" value="F:transmembrane transporter activity"/>
    <property type="evidence" value="ECO:0007669"/>
    <property type="project" value="InterPro"/>
</dbReference>
<feature type="domain" description="Major facilitator superfamily (MFS) profile" evidence="8">
    <location>
        <begin position="1"/>
        <end position="199"/>
    </location>
</feature>
<feature type="transmembrane region" description="Helical" evidence="7">
    <location>
        <begin position="146"/>
        <end position="165"/>
    </location>
</feature>
<evidence type="ECO:0000313" key="9">
    <source>
        <dbReference type="EMBL" id="CUS01920.1"/>
    </source>
</evidence>
<gene>
    <name evidence="9" type="ORF">CFX0092_A0039</name>
</gene>
<dbReference type="PANTHER" id="PTHR43266">
    <property type="entry name" value="MACROLIDE-EFFLUX PROTEIN"/>
    <property type="match status" value="1"/>
</dbReference>
<keyword evidence="5 7" id="KW-1133">Transmembrane helix</keyword>
<dbReference type="InterPro" id="IPR011701">
    <property type="entry name" value="MFS"/>
</dbReference>
<feature type="transmembrane region" description="Helical" evidence="7">
    <location>
        <begin position="108"/>
        <end position="134"/>
    </location>
</feature>
<feature type="transmembrane region" description="Helical" evidence="7">
    <location>
        <begin position="293"/>
        <end position="312"/>
    </location>
</feature>
<feature type="transmembrane region" description="Helical" evidence="7">
    <location>
        <begin position="45"/>
        <end position="70"/>
    </location>
</feature>
<evidence type="ECO:0000259" key="8">
    <source>
        <dbReference type="PROSITE" id="PS50850"/>
    </source>
</evidence>
<dbReference type="CDD" id="cd06173">
    <property type="entry name" value="MFS_MefA_like"/>
    <property type="match status" value="1"/>
</dbReference>
<organism evidence="9 10">
    <name type="scientific">Candidatus Promineifilum breve</name>
    <dbReference type="NCBI Taxonomy" id="1806508"/>
    <lineage>
        <taxon>Bacteria</taxon>
        <taxon>Bacillati</taxon>
        <taxon>Chloroflexota</taxon>
        <taxon>Ardenticatenia</taxon>
        <taxon>Candidatus Promineifilales</taxon>
        <taxon>Candidatus Promineifilaceae</taxon>
        <taxon>Candidatus Promineifilum</taxon>
    </lineage>
</organism>
<feature type="transmembrane region" description="Helical" evidence="7">
    <location>
        <begin position="395"/>
        <end position="422"/>
    </location>
</feature>
<evidence type="ECO:0000256" key="3">
    <source>
        <dbReference type="ARBA" id="ARBA00022475"/>
    </source>
</evidence>
<feature type="transmembrane region" description="Helical" evidence="7">
    <location>
        <begin position="260"/>
        <end position="281"/>
    </location>
</feature>
<dbReference type="SUPFAM" id="SSF103473">
    <property type="entry name" value="MFS general substrate transporter"/>
    <property type="match status" value="1"/>
</dbReference>